<comment type="caution">
    <text evidence="1">The sequence shown here is derived from an EMBL/GenBank/DDBJ whole genome shotgun (WGS) entry which is preliminary data.</text>
</comment>
<dbReference type="RefSeq" id="WP_059286186.1">
    <property type="nucleotide sequence ID" value="NZ_LNQU01000063.1"/>
</dbReference>
<proteinExistence type="predicted"/>
<dbReference type="AlphaFoldDB" id="A0A318JFN7"/>
<accession>A0A318JFN7</accession>
<reference evidence="1 2" key="1">
    <citation type="submission" date="2018-05" db="EMBL/GenBank/DDBJ databases">
        <title>Genomic Encyclopedia of Type Strains, Phase IV (KMG-IV): sequencing the most valuable type-strain genomes for metagenomic binning, comparative biology and taxonomic classification.</title>
        <authorList>
            <person name="Goeker M."/>
        </authorList>
    </citation>
    <scope>NUCLEOTIDE SEQUENCE [LARGE SCALE GENOMIC DNA]</scope>
    <source>
        <strain evidence="1 2">DSM 25134</strain>
    </source>
</reference>
<name>A0A318JFN7_9NEIS</name>
<dbReference type="Proteomes" id="UP000248395">
    <property type="component" value="Unassembled WGS sequence"/>
</dbReference>
<organism evidence="1 2">
    <name type="scientific">Aquitalea magnusonii</name>
    <dbReference type="NCBI Taxonomy" id="332411"/>
    <lineage>
        <taxon>Bacteria</taxon>
        <taxon>Pseudomonadati</taxon>
        <taxon>Pseudomonadota</taxon>
        <taxon>Betaproteobacteria</taxon>
        <taxon>Neisseriales</taxon>
        <taxon>Chromobacteriaceae</taxon>
        <taxon>Aquitalea</taxon>
    </lineage>
</organism>
<protein>
    <submittedName>
        <fullName evidence="1">Uncharacterized protein</fullName>
    </submittedName>
</protein>
<dbReference type="EMBL" id="QJKC01000005">
    <property type="protein sequence ID" value="PXX49028.1"/>
    <property type="molecule type" value="Genomic_DNA"/>
</dbReference>
<evidence type="ECO:0000313" key="2">
    <source>
        <dbReference type="Proteomes" id="UP000248395"/>
    </source>
</evidence>
<gene>
    <name evidence="1" type="ORF">DFR38_10564</name>
</gene>
<sequence length="86" mass="10384">MMRWLAWKLKWAFARRELNRLHHLQSDLMLCRRWLAEFDDVALMLDVLAKHHGLPAGGFDDVPNISIQELRHKMRQLRTKEITRHD</sequence>
<evidence type="ECO:0000313" key="1">
    <source>
        <dbReference type="EMBL" id="PXX49028.1"/>
    </source>
</evidence>
<keyword evidence="2" id="KW-1185">Reference proteome</keyword>